<sequence>MLTPFLDKERVDMKYVLSPGYTNSGPDHWQTHLENTYTSFERIIHDNWDFVDRERWVQEIENTLCLLDDEIIVIGHSCGSNAIAQWANTDSPHKFKVKAAVLVAPANVDDKHLPPDITAQAPLPYNKLPFPTLVIGSDNDPFMSLKVLEDLAEAWGAELTVLPSAGHIASSDGYGVWPEVAELIEEFTKTSLQKK</sequence>
<dbReference type="PANTHER" id="PTHR15394">
    <property type="entry name" value="SERINE HYDROLASE RBBP9"/>
    <property type="match status" value="1"/>
</dbReference>
<evidence type="ECO:0000313" key="2">
    <source>
        <dbReference type="Proteomes" id="UP000216195"/>
    </source>
</evidence>
<gene>
    <name evidence="1" type="ORF">B8W87_09315</name>
</gene>
<dbReference type="Proteomes" id="UP000216195">
    <property type="component" value="Unassembled WGS sequence"/>
</dbReference>
<dbReference type="InterPro" id="IPR010662">
    <property type="entry name" value="RBBP9/YdeN"/>
</dbReference>
<accession>A0AAE5KRK5</accession>
<dbReference type="InterPro" id="IPR029058">
    <property type="entry name" value="AB_hydrolase_fold"/>
</dbReference>
<dbReference type="Gene3D" id="3.40.50.1820">
    <property type="entry name" value="alpha/beta hydrolase"/>
    <property type="match status" value="1"/>
</dbReference>
<proteinExistence type="predicted"/>
<evidence type="ECO:0008006" key="3">
    <source>
        <dbReference type="Google" id="ProtNLM"/>
    </source>
</evidence>
<dbReference type="Pfam" id="PF06821">
    <property type="entry name" value="Ser_hydrolase"/>
    <property type="match status" value="1"/>
</dbReference>
<dbReference type="GO" id="GO:0016787">
    <property type="term" value="F:hydrolase activity"/>
    <property type="evidence" value="ECO:0007669"/>
    <property type="project" value="InterPro"/>
</dbReference>
<organism evidence="1 2">
    <name type="scientific">Rothia dentocariosa</name>
    <dbReference type="NCBI Taxonomy" id="2047"/>
    <lineage>
        <taxon>Bacteria</taxon>
        <taxon>Bacillati</taxon>
        <taxon>Actinomycetota</taxon>
        <taxon>Actinomycetes</taxon>
        <taxon>Micrococcales</taxon>
        <taxon>Micrococcaceae</taxon>
        <taxon>Rothia</taxon>
    </lineage>
</organism>
<dbReference type="SUPFAM" id="SSF53474">
    <property type="entry name" value="alpha/beta-Hydrolases"/>
    <property type="match status" value="1"/>
</dbReference>
<dbReference type="EMBL" id="NCWU01000014">
    <property type="protein sequence ID" value="PAK84914.1"/>
    <property type="molecule type" value="Genomic_DNA"/>
</dbReference>
<evidence type="ECO:0000313" key="1">
    <source>
        <dbReference type="EMBL" id="PAK84914.1"/>
    </source>
</evidence>
<dbReference type="AlphaFoldDB" id="A0AAE5KRK5"/>
<name>A0AAE5KRK5_9MICC</name>
<reference evidence="1 2" key="1">
    <citation type="submission" date="2017-04" db="EMBL/GenBank/DDBJ databases">
        <title>Kefir bacterial isolates.</title>
        <authorList>
            <person name="Kim Y."/>
            <person name="Blasche S."/>
            <person name="Patil K.R."/>
        </authorList>
    </citation>
    <scope>NUCLEOTIDE SEQUENCE [LARGE SCALE GENOMIC DNA]</scope>
    <source>
        <strain evidence="1 2">OG2-1</strain>
    </source>
</reference>
<comment type="caution">
    <text evidence="1">The sequence shown here is derived from an EMBL/GenBank/DDBJ whole genome shotgun (WGS) entry which is preliminary data.</text>
</comment>
<protein>
    <recommendedName>
        <fullName evidence="3">Alpha/beta hydrolase</fullName>
    </recommendedName>
</protein>
<dbReference type="PANTHER" id="PTHR15394:SF3">
    <property type="entry name" value="SERINE HYDROLASE RBBP9"/>
    <property type="match status" value="1"/>
</dbReference>